<reference evidence="1 2" key="1">
    <citation type="submission" date="2019-02" db="EMBL/GenBank/DDBJ databases">
        <title>Deep-cultivation of Planctomycetes and their phenomic and genomic characterization uncovers novel biology.</title>
        <authorList>
            <person name="Wiegand S."/>
            <person name="Jogler M."/>
            <person name="Boedeker C."/>
            <person name="Pinto D."/>
            <person name="Vollmers J."/>
            <person name="Rivas-Marin E."/>
            <person name="Kohn T."/>
            <person name="Peeters S.H."/>
            <person name="Heuer A."/>
            <person name="Rast P."/>
            <person name="Oberbeckmann S."/>
            <person name="Bunk B."/>
            <person name="Jeske O."/>
            <person name="Meyerdierks A."/>
            <person name="Storesund J.E."/>
            <person name="Kallscheuer N."/>
            <person name="Luecker S."/>
            <person name="Lage O.M."/>
            <person name="Pohl T."/>
            <person name="Merkel B.J."/>
            <person name="Hornburger P."/>
            <person name="Mueller R.-W."/>
            <person name="Bruemmer F."/>
            <person name="Labrenz M."/>
            <person name="Spormann A.M."/>
            <person name="Op den Camp H."/>
            <person name="Overmann J."/>
            <person name="Amann R."/>
            <person name="Jetten M.S.M."/>
            <person name="Mascher T."/>
            <person name="Medema M.H."/>
            <person name="Devos D.P."/>
            <person name="Kaster A.-K."/>
            <person name="Ovreas L."/>
            <person name="Rohde M."/>
            <person name="Galperin M.Y."/>
            <person name="Jogler C."/>
        </authorList>
    </citation>
    <scope>NUCLEOTIDE SEQUENCE [LARGE SCALE GENOMIC DNA]</scope>
    <source>
        <strain evidence="1 2">Mal4</strain>
    </source>
</reference>
<dbReference type="KEGG" id="mri:Mal4_19710"/>
<name>A0A517Z5A1_9PLAN</name>
<gene>
    <name evidence="1" type="ORF">Mal4_19710</name>
</gene>
<dbReference type="EMBL" id="CP036275">
    <property type="protein sequence ID" value="QDU37656.1"/>
    <property type="molecule type" value="Genomic_DNA"/>
</dbReference>
<protein>
    <recommendedName>
        <fullName evidence="3">Apea-like HEPN domain-containing protein</fullName>
    </recommendedName>
</protein>
<dbReference type="Proteomes" id="UP000320496">
    <property type="component" value="Chromosome"/>
</dbReference>
<proteinExistence type="predicted"/>
<evidence type="ECO:0008006" key="3">
    <source>
        <dbReference type="Google" id="ProtNLM"/>
    </source>
</evidence>
<sequence>MQIWEVDLFVDGPISVRRRIRTEQQKGFRPDDPFYSEIDLRSRQAGGLHATVTTRAPGEDAALRAAIVFFGQMLDSLTIAIDQPLSLSSVETTRPARRPHEVRRVVDESEFEMAFAEAQLLREGSPSFLRALGWYRKGRYAEDPLDAYLALWNSIEIVASKYYRYVDSVDKERAKNGAKSQVWECFKALWGDCSEWPFIPGDSDWIDTSYSTRKDIAHGIKKLTVEHITAVGEKRQQISDVAHRFLRDWRERLLECDRGTPSEMLPSD</sequence>
<organism evidence="1 2">
    <name type="scientific">Maioricimonas rarisocia</name>
    <dbReference type="NCBI Taxonomy" id="2528026"/>
    <lineage>
        <taxon>Bacteria</taxon>
        <taxon>Pseudomonadati</taxon>
        <taxon>Planctomycetota</taxon>
        <taxon>Planctomycetia</taxon>
        <taxon>Planctomycetales</taxon>
        <taxon>Planctomycetaceae</taxon>
        <taxon>Maioricimonas</taxon>
    </lineage>
</organism>
<keyword evidence="2" id="KW-1185">Reference proteome</keyword>
<evidence type="ECO:0000313" key="2">
    <source>
        <dbReference type="Proteomes" id="UP000320496"/>
    </source>
</evidence>
<evidence type="ECO:0000313" key="1">
    <source>
        <dbReference type="EMBL" id="QDU37656.1"/>
    </source>
</evidence>
<accession>A0A517Z5A1</accession>
<dbReference type="AlphaFoldDB" id="A0A517Z5A1"/>